<keyword evidence="1" id="KW-0812">Transmembrane</keyword>
<feature type="transmembrane region" description="Helical" evidence="1">
    <location>
        <begin position="83"/>
        <end position="100"/>
    </location>
</feature>
<evidence type="ECO:0008006" key="4">
    <source>
        <dbReference type="Google" id="ProtNLM"/>
    </source>
</evidence>
<keyword evidence="1" id="KW-1133">Transmembrane helix</keyword>
<accession>A0ABT7A7N6</accession>
<comment type="caution">
    <text evidence="2">The sequence shown here is derived from an EMBL/GenBank/DDBJ whole genome shotgun (WGS) entry which is preliminary data.</text>
</comment>
<sequence length="174" mass="18809">MSDANGHTWARHAPYASFVWMSASAVWHIWMAIFPGSDVETAGPWGYTAFIIYDSLIILMSVAGAVLALATVSSWGQGLPRRLILFPLTVGCVLLIVRGGPGMIENFLVATQITPRGVVGVFDPSVPEMPAGEFWSTLAVNSFFFAGALFLAPTTRSYARRTRTAPAIHKGAHR</sequence>
<reference evidence="2 3" key="1">
    <citation type="submission" date="2023-05" db="EMBL/GenBank/DDBJ databases">
        <title>Streptantibioticus silvisoli sp. nov., acidotolerant actinomycetes 1 from pine litter.</title>
        <authorList>
            <person name="Swiecimska M."/>
            <person name="Golinska P."/>
            <person name="Sangal V."/>
            <person name="Wachnowicz B."/>
            <person name="Goodfellow M."/>
        </authorList>
    </citation>
    <scope>NUCLEOTIDE SEQUENCE [LARGE SCALE GENOMIC DNA]</scope>
    <source>
        <strain evidence="2 3">DSM 42109</strain>
    </source>
</reference>
<organism evidence="2 3">
    <name type="scientific">Streptomyces iconiensis</name>
    <dbReference type="NCBI Taxonomy" id="1384038"/>
    <lineage>
        <taxon>Bacteria</taxon>
        <taxon>Bacillati</taxon>
        <taxon>Actinomycetota</taxon>
        <taxon>Actinomycetes</taxon>
        <taxon>Kitasatosporales</taxon>
        <taxon>Streptomycetaceae</taxon>
        <taxon>Streptomyces</taxon>
    </lineage>
</organism>
<dbReference type="EMBL" id="JANCPR020000047">
    <property type="protein sequence ID" value="MDJ1136856.1"/>
    <property type="molecule type" value="Genomic_DNA"/>
</dbReference>
<evidence type="ECO:0000313" key="2">
    <source>
        <dbReference type="EMBL" id="MDJ1136856.1"/>
    </source>
</evidence>
<name>A0ABT7A7N6_9ACTN</name>
<keyword evidence="3" id="KW-1185">Reference proteome</keyword>
<proteinExistence type="predicted"/>
<dbReference type="RefSeq" id="WP_274047111.1">
    <property type="nucleotide sequence ID" value="NZ_JANCPR020000047.1"/>
</dbReference>
<evidence type="ECO:0000256" key="1">
    <source>
        <dbReference type="SAM" id="Phobius"/>
    </source>
</evidence>
<evidence type="ECO:0000313" key="3">
    <source>
        <dbReference type="Proteomes" id="UP001214441"/>
    </source>
</evidence>
<dbReference type="Proteomes" id="UP001214441">
    <property type="component" value="Unassembled WGS sequence"/>
</dbReference>
<feature type="transmembrane region" description="Helical" evidence="1">
    <location>
        <begin position="45"/>
        <end position="71"/>
    </location>
</feature>
<gene>
    <name evidence="2" type="ORF">NMN56_033915</name>
</gene>
<feature type="transmembrane region" description="Helical" evidence="1">
    <location>
        <begin position="134"/>
        <end position="153"/>
    </location>
</feature>
<protein>
    <recommendedName>
        <fullName evidence="4">DUF3995 domain-containing protein</fullName>
    </recommendedName>
</protein>
<feature type="transmembrane region" description="Helical" evidence="1">
    <location>
        <begin position="12"/>
        <end position="33"/>
    </location>
</feature>
<keyword evidence="1" id="KW-0472">Membrane</keyword>